<dbReference type="GO" id="GO:0045892">
    <property type="term" value="P:negative regulation of DNA-templated transcription"/>
    <property type="evidence" value="ECO:0007669"/>
    <property type="project" value="TreeGrafter"/>
</dbReference>
<dbReference type="SMART" id="SM00866">
    <property type="entry name" value="UTRA"/>
    <property type="match status" value="1"/>
</dbReference>
<evidence type="ECO:0000256" key="3">
    <source>
        <dbReference type="ARBA" id="ARBA00023163"/>
    </source>
</evidence>
<keyword evidence="1" id="KW-0805">Transcription regulation</keyword>
<dbReference type="InterPro" id="IPR050679">
    <property type="entry name" value="Bact_HTH_transcr_reg"/>
</dbReference>
<dbReference type="InterPro" id="IPR028978">
    <property type="entry name" value="Chorismate_lyase_/UTRA_dom_sf"/>
</dbReference>
<proteinExistence type="predicted"/>
<feature type="domain" description="HTH gntR-type" evidence="4">
    <location>
        <begin position="8"/>
        <end position="75"/>
    </location>
</feature>
<dbReference type="Proteomes" id="UP000599109">
    <property type="component" value="Unassembled WGS sequence"/>
</dbReference>
<dbReference type="Gene3D" id="3.40.1410.10">
    <property type="entry name" value="Chorismate lyase-like"/>
    <property type="match status" value="1"/>
</dbReference>
<dbReference type="PRINTS" id="PR00035">
    <property type="entry name" value="HTHGNTR"/>
</dbReference>
<dbReference type="InterPro" id="IPR036388">
    <property type="entry name" value="WH-like_DNA-bd_sf"/>
</dbReference>
<comment type="caution">
    <text evidence="5">The sequence shown here is derived from an EMBL/GenBank/DDBJ whole genome shotgun (WGS) entry which is preliminary data.</text>
</comment>
<dbReference type="Pfam" id="PF07702">
    <property type="entry name" value="UTRA"/>
    <property type="match status" value="1"/>
</dbReference>
<name>A0A936Z9N9_9BURK</name>
<dbReference type="CDD" id="cd07377">
    <property type="entry name" value="WHTH_GntR"/>
    <property type="match status" value="1"/>
</dbReference>
<evidence type="ECO:0000313" key="6">
    <source>
        <dbReference type="Proteomes" id="UP000599109"/>
    </source>
</evidence>
<dbReference type="SUPFAM" id="SSF46785">
    <property type="entry name" value="Winged helix' DNA-binding domain"/>
    <property type="match status" value="1"/>
</dbReference>
<keyword evidence="2" id="KW-0238">DNA-binding</keyword>
<dbReference type="PANTHER" id="PTHR44846:SF1">
    <property type="entry name" value="MANNOSYL-D-GLYCERATE TRANSPORT_METABOLISM SYSTEM REPRESSOR MNGR-RELATED"/>
    <property type="match status" value="1"/>
</dbReference>
<dbReference type="SMART" id="SM00345">
    <property type="entry name" value="HTH_GNTR"/>
    <property type="match status" value="1"/>
</dbReference>
<dbReference type="Pfam" id="PF00392">
    <property type="entry name" value="GntR"/>
    <property type="match status" value="1"/>
</dbReference>
<organism evidence="5 6">
    <name type="scientific">Ramlibacter monticola</name>
    <dbReference type="NCBI Taxonomy" id="1926872"/>
    <lineage>
        <taxon>Bacteria</taxon>
        <taxon>Pseudomonadati</taxon>
        <taxon>Pseudomonadota</taxon>
        <taxon>Betaproteobacteria</taxon>
        <taxon>Burkholderiales</taxon>
        <taxon>Comamonadaceae</taxon>
        <taxon>Ramlibacter</taxon>
    </lineage>
</organism>
<dbReference type="PANTHER" id="PTHR44846">
    <property type="entry name" value="MANNOSYL-D-GLYCERATE TRANSPORT/METABOLISM SYSTEM REPRESSOR MNGR-RELATED"/>
    <property type="match status" value="1"/>
</dbReference>
<keyword evidence="6" id="KW-1185">Reference proteome</keyword>
<evidence type="ECO:0000256" key="1">
    <source>
        <dbReference type="ARBA" id="ARBA00023015"/>
    </source>
</evidence>
<sequence>MTPAPLPISKYHQVYLVLLEQLREGRFAQGLPGELDLVRQFGVGRVTVRRALEQLAQEGLIVREAGRRSQPAAPPGKEAPADVHAAAAPPLKGLLGNIVNAAKGTSVKVLEWRVIDASADIAQALQLAEGAKVRKAIRRRSTGAGPVSLITTYVPEALVRGFGRAELAHQPMLQLMQEAGLQPGRAAQTVSARQADAGVAAELQVPMGAALLWVRRLVYDTQDRPVQLLHGLYRPDRYEYRMDVSQVGAVDARIAASEVMF</sequence>
<accession>A0A936Z9N9</accession>
<gene>
    <name evidence="5" type="ORF">JJ685_29410</name>
</gene>
<dbReference type="PROSITE" id="PS50949">
    <property type="entry name" value="HTH_GNTR"/>
    <property type="match status" value="1"/>
</dbReference>
<dbReference type="EMBL" id="JAEQNE010000014">
    <property type="protein sequence ID" value="MBL0395286.1"/>
    <property type="molecule type" value="Genomic_DNA"/>
</dbReference>
<keyword evidence="3" id="KW-0804">Transcription</keyword>
<dbReference type="InterPro" id="IPR000524">
    <property type="entry name" value="Tscrpt_reg_HTH_GntR"/>
</dbReference>
<reference evidence="5 6" key="1">
    <citation type="journal article" date="2017" name="Int. J. Syst. Evol. Microbiol.">
        <title>Ramlibacter monticola sp. nov., isolated from forest soil.</title>
        <authorList>
            <person name="Chaudhary D.K."/>
            <person name="Kim J."/>
        </authorList>
    </citation>
    <scope>NUCLEOTIDE SEQUENCE [LARGE SCALE GENOMIC DNA]</scope>
    <source>
        <strain evidence="5 6">KACC 19175</strain>
    </source>
</reference>
<dbReference type="Gene3D" id="1.10.10.10">
    <property type="entry name" value="Winged helix-like DNA-binding domain superfamily/Winged helix DNA-binding domain"/>
    <property type="match status" value="1"/>
</dbReference>
<dbReference type="RefSeq" id="WP_201677960.1">
    <property type="nucleotide sequence ID" value="NZ_JAEQNE010000014.1"/>
</dbReference>
<dbReference type="InterPro" id="IPR011663">
    <property type="entry name" value="UTRA"/>
</dbReference>
<evidence type="ECO:0000259" key="4">
    <source>
        <dbReference type="PROSITE" id="PS50949"/>
    </source>
</evidence>
<evidence type="ECO:0000256" key="2">
    <source>
        <dbReference type="ARBA" id="ARBA00023125"/>
    </source>
</evidence>
<dbReference type="GO" id="GO:0003677">
    <property type="term" value="F:DNA binding"/>
    <property type="evidence" value="ECO:0007669"/>
    <property type="project" value="UniProtKB-KW"/>
</dbReference>
<protein>
    <submittedName>
        <fullName evidence="5">GntR family transcriptional regulator</fullName>
    </submittedName>
</protein>
<dbReference type="SUPFAM" id="SSF64288">
    <property type="entry name" value="Chorismate lyase-like"/>
    <property type="match status" value="1"/>
</dbReference>
<evidence type="ECO:0000313" key="5">
    <source>
        <dbReference type="EMBL" id="MBL0395286.1"/>
    </source>
</evidence>
<dbReference type="InterPro" id="IPR036390">
    <property type="entry name" value="WH_DNA-bd_sf"/>
</dbReference>
<dbReference type="GO" id="GO:0003700">
    <property type="term" value="F:DNA-binding transcription factor activity"/>
    <property type="evidence" value="ECO:0007669"/>
    <property type="project" value="InterPro"/>
</dbReference>
<dbReference type="AlphaFoldDB" id="A0A936Z9N9"/>